<dbReference type="GO" id="GO:0016874">
    <property type="term" value="F:ligase activity"/>
    <property type="evidence" value="ECO:0007669"/>
    <property type="project" value="UniProtKB-KW"/>
</dbReference>
<dbReference type="InterPro" id="IPR042099">
    <property type="entry name" value="ANL_N_sf"/>
</dbReference>
<dbReference type="InterPro" id="IPR020845">
    <property type="entry name" value="AMP-binding_CS"/>
</dbReference>
<accession>A0A845SR95</accession>
<evidence type="ECO:0000256" key="1">
    <source>
        <dbReference type="ARBA" id="ARBA00006432"/>
    </source>
</evidence>
<evidence type="ECO:0000313" key="5">
    <source>
        <dbReference type="EMBL" id="NDL65627.1"/>
    </source>
</evidence>
<proteinExistence type="inferred from homology"/>
<feature type="domain" description="AMP-dependent synthetase/ligase" evidence="3">
    <location>
        <begin position="135"/>
        <end position="305"/>
    </location>
</feature>
<dbReference type="PANTHER" id="PTHR43767">
    <property type="entry name" value="LONG-CHAIN-FATTY-ACID--COA LIGASE"/>
    <property type="match status" value="1"/>
</dbReference>
<comment type="caution">
    <text evidence="5">The sequence shown here is derived from an EMBL/GenBank/DDBJ whole genome shotgun (WGS) entry which is preliminary data.</text>
</comment>
<dbReference type="Gene3D" id="3.10.129.10">
    <property type="entry name" value="Hotdog Thioesterase"/>
    <property type="match status" value="1"/>
</dbReference>
<dbReference type="Gene3D" id="3.30.300.30">
    <property type="match status" value="1"/>
</dbReference>
<organism evidence="5 6">
    <name type="scientific">Acerihabitans arboris</name>
    <dbReference type="NCBI Taxonomy" id="2691583"/>
    <lineage>
        <taxon>Bacteria</taxon>
        <taxon>Pseudomonadati</taxon>
        <taxon>Pseudomonadota</taxon>
        <taxon>Gammaproteobacteria</taxon>
        <taxon>Enterobacterales</taxon>
        <taxon>Pectobacteriaceae</taxon>
        <taxon>Acerihabitans</taxon>
    </lineage>
</organism>
<comment type="similarity">
    <text evidence="1">Belongs to the ATP-dependent AMP-binding enzyme family.</text>
</comment>
<dbReference type="InterPro" id="IPR045851">
    <property type="entry name" value="AMP-bd_C_sf"/>
</dbReference>
<dbReference type="Pfam" id="PF22818">
    <property type="entry name" value="ApeI-like"/>
    <property type="match status" value="1"/>
</dbReference>
<feature type="domain" description="ApeI dehydratase-like" evidence="4">
    <location>
        <begin position="482"/>
        <end position="572"/>
    </location>
</feature>
<keyword evidence="6" id="KW-1185">Reference proteome</keyword>
<sequence>MDNQETDTTRRLAPFAVIAPARWLSLERPDATPIAWRGDCCLDLGQLRHDVSVLWHALAEADGGRWALCFDDGYRFLVALLALWLRGKTPVIPGHNRQTLLEEQQALFDGVISDLPLTPDCPLIDPRQYHQPASLPLPPLADDARLILFTSGSTGRPKEVIKTLRAMETESRWLAALLHDGAGQETLAGCRVVSSVTHQHLYGLTFGIFLPISLGLPFALETTSYPEQFIRQCNRHPVLFISSPAFLTRIDRRLPSPRCIGIFSAGGPLPWSDARAAGQWLSAAITDIYGATETGVLAWRRRLRETDLWQPFGGVEFHTAQGRLRVTSALIAEPEGHLLDDRLVFGEDGREFSLAGRDDRVINIEEKRVSLTEVELRLKALPDVDEAVALPLTKHGRHCLGAVIVLSAAGRARLAAGSLPVLARQYRRRLGAWLEPVAVPRHWRVVGGMPRTARGKYDGDRLKELFFTMLPTEISRRTLAGSQAELLLQLDPALFWFRGHFPAQPILPGVAQVDWALHYFRELLALEPQAPDARFSGIESVKFQRPVKPGQTLRLHLEWQAPRRLLTFRYTLCNLNLTDEPTVSSGKIKLCH</sequence>
<dbReference type="SUPFAM" id="SSF54637">
    <property type="entry name" value="Thioesterase/thiol ester dehydrase-isomerase"/>
    <property type="match status" value="1"/>
</dbReference>
<gene>
    <name evidence="5" type="ORF">GRH90_23105</name>
</gene>
<dbReference type="InterPro" id="IPR054545">
    <property type="entry name" value="ApeI-like"/>
</dbReference>
<keyword evidence="2" id="KW-0436">Ligase</keyword>
<reference evidence="5 6" key="1">
    <citation type="submission" date="2019-12" db="EMBL/GenBank/DDBJ databases">
        <authorList>
            <person name="Lee S.D."/>
        </authorList>
    </citation>
    <scope>NUCLEOTIDE SEQUENCE [LARGE SCALE GENOMIC DNA]</scope>
    <source>
        <strain evidence="5 6">SAP-6</strain>
    </source>
</reference>
<dbReference type="PROSITE" id="PS00455">
    <property type="entry name" value="AMP_BINDING"/>
    <property type="match status" value="1"/>
</dbReference>
<evidence type="ECO:0000259" key="3">
    <source>
        <dbReference type="Pfam" id="PF00501"/>
    </source>
</evidence>
<dbReference type="Pfam" id="PF00501">
    <property type="entry name" value="AMP-binding"/>
    <property type="match status" value="1"/>
</dbReference>
<dbReference type="EMBL" id="WUBS01000020">
    <property type="protein sequence ID" value="NDL65627.1"/>
    <property type="molecule type" value="Genomic_DNA"/>
</dbReference>
<reference evidence="5 6" key="2">
    <citation type="submission" date="2020-02" db="EMBL/GenBank/DDBJ databases">
        <title>The new genus of Enterobacteriales.</title>
        <authorList>
            <person name="Kim I.S."/>
        </authorList>
    </citation>
    <scope>NUCLEOTIDE SEQUENCE [LARGE SCALE GENOMIC DNA]</scope>
    <source>
        <strain evidence="5 6">SAP-6</strain>
    </source>
</reference>
<protein>
    <submittedName>
        <fullName evidence="5">AMP-binding protein</fullName>
    </submittedName>
</protein>
<evidence type="ECO:0000313" key="6">
    <source>
        <dbReference type="Proteomes" id="UP000461443"/>
    </source>
</evidence>
<dbReference type="AlphaFoldDB" id="A0A845SR95"/>
<dbReference type="Gene3D" id="3.40.50.12780">
    <property type="entry name" value="N-terminal domain of ligase-like"/>
    <property type="match status" value="1"/>
</dbReference>
<name>A0A845SR95_9GAMM</name>
<dbReference type="Proteomes" id="UP000461443">
    <property type="component" value="Unassembled WGS sequence"/>
</dbReference>
<dbReference type="InterPro" id="IPR000873">
    <property type="entry name" value="AMP-dep_synth/lig_dom"/>
</dbReference>
<dbReference type="SUPFAM" id="SSF56801">
    <property type="entry name" value="Acetyl-CoA synthetase-like"/>
    <property type="match status" value="1"/>
</dbReference>
<evidence type="ECO:0000256" key="2">
    <source>
        <dbReference type="ARBA" id="ARBA00022598"/>
    </source>
</evidence>
<dbReference type="InterPro" id="IPR050237">
    <property type="entry name" value="ATP-dep_AMP-bd_enzyme"/>
</dbReference>
<dbReference type="InterPro" id="IPR029069">
    <property type="entry name" value="HotDog_dom_sf"/>
</dbReference>
<evidence type="ECO:0000259" key="4">
    <source>
        <dbReference type="Pfam" id="PF22818"/>
    </source>
</evidence>
<dbReference type="PANTHER" id="PTHR43767:SF8">
    <property type="entry name" value="LONG-CHAIN-FATTY-ACID--COA LIGASE"/>
    <property type="match status" value="1"/>
</dbReference>
<dbReference type="RefSeq" id="WP_162368336.1">
    <property type="nucleotide sequence ID" value="NZ_WUBS01000020.1"/>
</dbReference>